<evidence type="ECO:0000256" key="10">
    <source>
        <dbReference type="ARBA" id="ARBA00023004"/>
    </source>
</evidence>
<keyword evidence="5" id="KW-0349">Heme</keyword>
<dbReference type="EMBL" id="BPQB01000067">
    <property type="protein sequence ID" value="GJE97080.1"/>
    <property type="molecule type" value="Genomic_DNA"/>
</dbReference>
<comment type="similarity">
    <text evidence="4">Belongs to the cytochrome P450 family.</text>
</comment>
<evidence type="ECO:0000256" key="5">
    <source>
        <dbReference type="ARBA" id="ARBA00022617"/>
    </source>
</evidence>
<dbReference type="GO" id="GO:0005506">
    <property type="term" value="F:iron ion binding"/>
    <property type="evidence" value="ECO:0007669"/>
    <property type="project" value="InterPro"/>
</dbReference>
<dbReference type="InterPro" id="IPR036396">
    <property type="entry name" value="Cyt_P450_sf"/>
</dbReference>
<dbReference type="PRINTS" id="PR00463">
    <property type="entry name" value="EP450I"/>
</dbReference>
<dbReference type="GO" id="GO:0016705">
    <property type="term" value="F:oxidoreductase activity, acting on paired donors, with incorporation or reduction of molecular oxygen"/>
    <property type="evidence" value="ECO:0007669"/>
    <property type="project" value="InterPro"/>
</dbReference>
<comment type="pathway">
    <text evidence="3">Secondary metabolite biosynthesis.</text>
</comment>
<organism evidence="14 15">
    <name type="scientific">Phanerochaete sordida</name>
    <dbReference type="NCBI Taxonomy" id="48140"/>
    <lineage>
        <taxon>Eukaryota</taxon>
        <taxon>Fungi</taxon>
        <taxon>Dikarya</taxon>
        <taxon>Basidiomycota</taxon>
        <taxon>Agaricomycotina</taxon>
        <taxon>Agaricomycetes</taxon>
        <taxon>Polyporales</taxon>
        <taxon>Phanerochaetaceae</taxon>
        <taxon>Phanerochaete</taxon>
    </lineage>
</organism>
<feature type="compositionally biased region" description="Polar residues" evidence="13">
    <location>
        <begin position="7"/>
        <end position="17"/>
    </location>
</feature>
<evidence type="ECO:0008006" key="16">
    <source>
        <dbReference type="Google" id="ProtNLM"/>
    </source>
</evidence>
<dbReference type="Pfam" id="PF00067">
    <property type="entry name" value="p450"/>
    <property type="match status" value="1"/>
</dbReference>
<dbReference type="InterPro" id="IPR001128">
    <property type="entry name" value="Cyt_P450"/>
</dbReference>
<dbReference type="PANTHER" id="PTHR46300:SF5">
    <property type="entry name" value="CYTOCHROME P450"/>
    <property type="match status" value="1"/>
</dbReference>
<name>A0A9P3GPB2_9APHY</name>
<evidence type="ECO:0000256" key="12">
    <source>
        <dbReference type="ARBA" id="ARBA00023136"/>
    </source>
</evidence>
<keyword evidence="8" id="KW-1133">Transmembrane helix</keyword>
<keyword evidence="10" id="KW-0408">Iron</keyword>
<dbReference type="Proteomes" id="UP000703269">
    <property type="component" value="Unassembled WGS sequence"/>
</dbReference>
<keyword evidence="9" id="KW-0560">Oxidoreductase</keyword>
<reference evidence="14 15" key="1">
    <citation type="submission" date="2021-08" db="EMBL/GenBank/DDBJ databases">
        <title>Draft Genome Sequence of Phanerochaete sordida strain YK-624.</title>
        <authorList>
            <person name="Mori T."/>
            <person name="Dohra H."/>
            <person name="Suzuki T."/>
            <person name="Kawagishi H."/>
            <person name="Hirai H."/>
        </authorList>
    </citation>
    <scope>NUCLEOTIDE SEQUENCE [LARGE SCALE GENOMIC DNA]</scope>
    <source>
        <strain evidence="14 15">YK-624</strain>
    </source>
</reference>
<accession>A0A9P3GPB2</accession>
<comment type="subcellular location">
    <subcellularLocation>
        <location evidence="2">Membrane</location>
    </subcellularLocation>
</comment>
<evidence type="ECO:0000313" key="14">
    <source>
        <dbReference type="EMBL" id="GJE97080.1"/>
    </source>
</evidence>
<feature type="region of interest" description="Disordered" evidence="13">
    <location>
        <begin position="1"/>
        <end position="21"/>
    </location>
</feature>
<dbReference type="Gene3D" id="1.10.630.10">
    <property type="entry name" value="Cytochrome P450"/>
    <property type="match status" value="1"/>
</dbReference>
<evidence type="ECO:0000256" key="11">
    <source>
        <dbReference type="ARBA" id="ARBA00023033"/>
    </source>
</evidence>
<evidence type="ECO:0000256" key="4">
    <source>
        <dbReference type="ARBA" id="ARBA00010617"/>
    </source>
</evidence>
<comment type="caution">
    <text evidence="14">The sequence shown here is derived from an EMBL/GenBank/DDBJ whole genome shotgun (WGS) entry which is preliminary data.</text>
</comment>
<evidence type="ECO:0000256" key="1">
    <source>
        <dbReference type="ARBA" id="ARBA00001971"/>
    </source>
</evidence>
<evidence type="ECO:0000256" key="2">
    <source>
        <dbReference type="ARBA" id="ARBA00004370"/>
    </source>
</evidence>
<keyword evidence="7" id="KW-0479">Metal-binding</keyword>
<evidence type="ECO:0000313" key="15">
    <source>
        <dbReference type="Proteomes" id="UP000703269"/>
    </source>
</evidence>
<dbReference type="GO" id="GO:0016020">
    <property type="term" value="C:membrane"/>
    <property type="evidence" value="ECO:0007669"/>
    <property type="project" value="UniProtKB-SubCell"/>
</dbReference>
<dbReference type="InterPro" id="IPR002401">
    <property type="entry name" value="Cyt_P450_E_grp-I"/>
</dbReference>
<evidence type="ECO:0000256" key="13">
    <source>
        <dbReference type="SAM" id="MobiDB-lite"/>
    </source>
</evidence>
<gene>
    <name evidence="14" type="ORF">PsYK624_132900</name>
</gene>
<proteinExistence type="inferred from homology"/>
<dbReference type="PANTHER" id="PTHR46300">
    <property type="entry name" value="P450, PUTATIVE (EUROFUNG)-RELATED-RELATED"/>
    <property type="match status" value="1"/>
</dbReference>
<dbReference type="GO" id="GO:0004497">
    <property type="term" value="F:monooxygenase activity"/>
    <property type="evidence" value="ECO:0007669"/>
    <property type="project" value="UniProtKB-KW"/>
</dbReference>
<dbReference type="GO" id="GO:0020037">
    <property type="term" value="F:heme binding"/>
    <property type="evidence" value="ECO:0007669"/>
    <property type="project" value="InterPro"/>
</dbReference>
<keyword evidence="15" id="KW-1185">Reference proteome</keyword>
<dbReference type="OrthoDB" id="2789670at2759"/>
<dbReference type="InterPro" id="IPR050364">
    <property type="entry name" value="Cytochrome_P450_fung"/>
</dbReference>
<keyword evidence="11" id="KW-0503">Monooxygenase</keyword>
<evidence type="ECO:0000256" key="9">
    <source>
        <dbReference type="ARBA" id="ARBA00023002"/>
    </source>
</evidence>
<comment type="cofactor">
    <cofactor evidence="1">
        <name>heme</name>
        <dbReference type="ChEBI" id="CHEBI:30413"/>
    </cofactor>
</comment>
<evidence type="ECO:0000256" key="3">
    <source>
        <dbReference type="ARBA" id="ARBA00005179"/>
    </source>
</evidence>
<protein>
    <recommendedName>
        <fullName evidence="16">Cytochrome P450</fullName>
    </recommendedName>
</protein>
<evidence type="ECO:0000256" key="7">
    <source>
        <dbReference type="ARBA" id="ARBA00022723"/>
    </source>
</evidence>
<dbReference type="SUPFAM" id="SSF48264">
    <property type="entry name" value="Cytochrome P450"/>
    <property type="match status" value="1"/>
</dbReference>
<evidence type="ECO:0000256" key="6">
    <source>
        <dbReference type="ARBA" id="ARBA00022692"/>
    </source>
</evidence>
<dbReference type="AlphaFoldDB" id="A0A9P3GPB2"/>
<keyword evidence="6" id="KW-0812">Transmembrane</keyword>
<keyword evidence="12" id="KW-0472">Membrane</keyword>
<sequence>MRLYPHSSLSKSTNTAPVPSCPSHGSALRIMPGNDTSVEVFHKWSQSFGDVMCLNVMGNRIVILSSLEAATDLLEKRGSNYADRPSFPIYERLGWKYSLVFMPYGPYFRKLRKMLQHPFEKDKVARFRSIQEQETSVMLHSFLTKPEQMFDHAHRYTIGLIMEITYDHRILSEDDSYLKMASSLLKILGDIARPSLLDLSPIFDKIPGWFPGAWHIEFIKEARPRILRYIQDPVAEVQEHISAGTAKPSFVSQQLEDFSREGPLTSKNLYDVSMVAHQIFSVFGGGSETSYHTITMFVACMLLNPDVQRKGQEEIDKVVGEGRLPDFTDRDSLPYVDCIVKEVMR</sequence>
<evidence type="ECO:0000256" key="8">
    <source>
        <dbReference type="ARBA" id="ARBA00022989"/>
    </source>
</evidence>